<name>A0AC60NVJ0_IXOPE</name>
<accession>A0AC60NVJ0</accession>
<evidence type="ECO:0000313" key="2">
    <source>
        <dbReference type="Proteomes" id="UP000805193"/>
    </source>
</evidence>
<protein>
    <submittedName>
        <fullName evidence="1">Uncharacterized protein</fullName>
    </submittedName>
</protein>
<comment type="caution">
    <text evidence="1">The sequence shown here is derived from an EMBL/GenBank/DDBJ whole genome shotgun (WGS) entry which is preliminary data.</text>
</comment>
<sequence length="98" mass="11344">MIIAPRHFPNDLKEIFDRILTEARRHKVPPKPYSINKVRKELERAMERDSETDSRRLAKFLLHVAPMRYGGPATCRGLRLVTSPDASLTQESETSSRR</sequence>
<dbReference type="EMBL" id="JABSTQ010011460">
    <property type="protein sequence ID" value="KAG0411120.1"/>
    <property type="molecule type" value="Genomic_DNA"/>
</dbReference>
<keyword evidence="2" id="KW-1185">Reference proteome</keyword>
<dbReference type="Proteomes" id="UP000805193">
    <property type="component" value="Unassembled WGS sequence"/>
</dbReference>
<proteinExistence type="predicted"/>
<organism evidence="1 2">
    <name type="scientific">Ixodes persulcatus</name>
    <name type="common">Taiga tick</name>
    <dbReference type="NCBI Taxonomy" id="34615"/>
    <lineage>
        <taxon>Eukaryota</taxon>
        <taxon>Metazoa</taxon>
        <taxon>Ecdysozoa</taxon>
        <taxon>Arthropoda</taxon>
        <taxon>Chelicerata</taxon>
        <taxon>Arachnida</taxon>
        <taxon>Acari</taxon>
        <taxon>Parasitiformes</taxon>
        <taxon>Ixodida</taxon>
        <taxon>Ixodoidea</taxon>
        <taxon>Ixodidae</taxon>
        <taxon>Ixodinae</taxon>
        <taxon>Ixodes</taxon>
    </lineage>
</organism>
<reference evidence="1 2" key="1">
    <citation type="journal article" date="2020" name="Cell">
        <title>Large-Scale Comparative Analyses of Tick Genomes Elucidate Their Genetic Diversity and Vector Capacities.</title>
        <authorList>
            <consortium name="Tick Genome and Microbiome Consortium (TIGMIC)"/>
            <person name="Jia N."/>
            <person name="Wang J."/>
            <person name="Shi W."/>
            <person name="Du L."/>
            <person name="Sun Y."/>
            <person name="Zhan W."/>
            <person name="Jiang J.F."/>
            <person name="Wang Q."/>
            <person name="Zhang B."/>
            <person name="Ji P."/>
            <person name="Bell-Sakyi L."/>
            <person name="Cui X.M."/>
            <person name="Yuan T.T."/>
            <person name="Jiang B.G."/>
            <person name="Yang W.F."/>
            <person name="Lam T.T."/>
            <person name="Chang Q.C."/>
            <person name="Ding S.J."/>
            <person name="Wang X.J."/>
            <person name="Zhu J.G."/>
            <person name="Ruan X.D."/>
            <person name="Zhao L."/>
            <person name="Wei J.T."/>
            <person name="Ye R.Z."/>
            <person name="Que T.C."/>
            <person name="Du C.H."/>
            <person name="Zhou Y.H."/>
            <person name="Cheng J.X."/>
            <person name="Dai P.F."/>
            <person name="Guo W.B."/>
            <person name="Han X.H."/>
            <person name="Huang E.J."/>
            <person name="Li L.F."/>
            <person name="Wei W."/>
            <person name="Gao Y.C."/>
            <person name="Liu J.Z."/>
            <person name="Shao H.Z."/>
            <person name="Wang X."/>
            <person name="Wang C.C."/>
            <person name="Yang T.C."/>
            <person name="Huo Q.B."/>
            <person name="Li W."/>
            <person name="Chen H.Y."/>
            <person name="Chen S.E."/>
            <person name="Zhou L.G."/>
            <person name="Ni X.B."/>
            <person name="Tian J.H."/>
            <person name="Sheng Y."/>
            <person name="Liu T."/>
            <person name="Pan Y.S."/>
            <person name="Xia L.Y."/>
            <person name="Li J."/>
            <person name="Zhao F."/>
            <person name="Cao W.C."/>
        </authorList>
    </citation>
    <scope>NUCLEOTIDE SEQUENCE [LARGE SCALE GENOMIC DNA]</scope>
    <source>
        <strain evidence="1">Iper-2018</strain>
    </source>
</reference>
<evidence type="ECO:0000313" key="1">
    <source>
        <dbReference type="EMBL" id="KAG0411120.1"/>
    </source>
</evidence>
<gene>
    <name evidence="1" type="ORF">HPB47_011761</name>
</gene>